<dbReference type="Proteomes" id="UP001172083">
    <property type="component" value="Unassembled WGS sequence"/>
</dbReference>
<evidence type="ECO:0000259" key="3">
    <source>
        <dbReference type="Pfam" id="PF08450"/>
    </source>
</evidence>
<keyword evidence="1" id="KW-0378">Hydrolase</keyword>
<dbReference type="Gene3D" id="2.120.10.30">
    <property type="entry name" value="TolB, C-terminal domain"/>
    <property type="match status" value="1"/>
</dbReference>
<feature type="signal peptide" evidence="2">
    <location>
        <begin position="1"/>
        <end position="21"/>
    </location>
</feature>
<evidence type="ECO:0000313" key="5">
    <source>
        <dbReference type="Proteomes" id="UP001172083"/>
    </source>
</evidence>
<accession>A0ABT8LBR7</accession>
<sequence>MKMIVKILAIFLLIWSVTVGCQSPDKKNNTSADQTEAKDAETSRFTPHVEILADEGNQIIDAQAEVVILSGGFNWTEGPVYIEQGGYLLFSDIPENKIYKWKDGKGISEFLTPSGFTGILDRERQPGSNGLLLNAKGQLVLCQHGDRRLALLESPLDEAKPVYTTIKDNYEGKRLNSPNDAVFHSNGDLYFTDPPYGLDKGIDDPARELEFQGVYRLTPDGQIDLITKALKYPNGIALSPDEKTLYVACSDPDNAVWMAYEINEKGLAAGESVFYDASEYGQMNKGLPDGMKTNRAGYIFATGPEGLWIFNPEGKVLAKVLTGQKTFNCALSADEKLIFLTADDYVMRVKLI</sequence>
<feature type="chain" id="PRO_5047256899" evidence="2">
    <location>
        <begin position="22"/>
        <end position="352"/>
    </location>
</feature>
<name>A0ABT8LBR7_9BACT</name>
<dbReference type="PANTHER" id="PTHR47572:SF4">
    <property type="entry name" value="LACTONASE DRP35"/>
    <property type="match status" value="1"/>
</dbReference>
<dbReference type="InterPro" id="IPR011042">
    <property type="entry name" value="6-blade_b-propeller_TolB-like"/>
</dbReference>
<dbReference type="SUPFAM" id="SSF63829">
    <property type="entry name" value="Calcium-dependent phosphotriesterase"/>
    <property type="match status" value="1"/>
</dbReference>
<dbReference type="PANTHER" id="PTHR47572">
    <property type="entry name" value="LIPOPROTEIN-RELATED"/>
    <property type="match status" value="1"/>
</dbReference>
<dbReference type="PROSITE" id="PS51257">
    <property type="entry name" value="PROKAR_LIPOPROTEIN"/>
    <property type="match status" value="1"/>
</dbReference>
<dbReference type="InterPro" id="IPR013658">
    <property type="entry name" value="SGL"/>
</dbReference>
<keyword evidence="5" id="KW-1185">Reference proteome</keyword>
<gene>
    <name evidence="4" type="ORF">QQ020_24280</name>
</gene>
<feature type="domain" description="SMP-30/Gluconolactonase/LRE-like region" evidence="3">
    <location>
        <begin position="75"/>
        <end position="341"/>
    </location>
</feature>
<dbReference type="RefSeq" id="WP_346760558.1">
    <property type="nucleotide sequence ID" value="NZ_JAUJEB010000006.1"/>
</dbReference>
<comment type="caution">
    <text evidence="4">The sequence shown here is derived from an EMBL/GenBank/DDBJ whole genome shotgun (WGS) entry which is preliminary data.</text>
</comment>
<evidence type="ECO:0000256" key="2">
    <source>
        <dbReference type="SAM" id="SignalP"/>
    </source>
</evidence>
<protein>
    <submittedName>
        <fullName evidence="4">SMP-30/gluconolactonase/LRE family protein</fullName>
    </submittedName>
</protein>
<dbReference type="Pfam" id="PF08450">
    <property type="entry name" value="SGL"/>
    <property type="match status" value="1"/>
</dbReference>
<organism evidence="4 5">
    <name type="scientific">Agaribacillus aureus</name>
    <dbReference type="NCBI Taxonomy" id="3051825"/>
    <lineage>
        <taxon>Bacteria</taxon>
        <taxon>Pseudomonadati</taxon>
        <taxon>Bacteroidota</taxon>
        <taxon>Cytophagia</taxon>
        <taxon>Cytophagales</taxon>
        <taxon>Splendidivirgaceae</taxon>
        <taxon>Agaribacillus</taxon>
    </lineage>
</organism>
<keyword evidence="2" id="KW-0732">Signal</keyword>
<reference evidence="4" key="1">
    <citation type="submission" date="2023-06" db="EMBL/GenBank/DDBJ databases">
        <title>Genomic of Agaribacillus aureum.</title>
        <authorList>
            <person name="Wang G."/>
        </authorList>
    </citation>
    <scope>NUCLEOTIDE SEQUENCE</scope>
    <source>
        <strain evidence="4">BMA12</strain>
    </source>
</reference>
<dbReference type="EMBL" id="JAUJEB010000006">
    <property type="protein sequence ID" value="MDN5215220.1"/>
    <property type="molecule type" value="Genomic_DNA"/>
</dbReference>
<evidence type="ECO:0000256" key="1">
    <source>
        <dbReference type="ARBA" id="ARBA00022801"/>
    </source>
</evidence>
<proteinExistence type="predicted"/>
<evidence type="ECO:0000313" key="4">
    <source>
        <dbReference type="EMBL" id="MDN5215220.1"/>
    </source>
</evidence>
<dbReference type="InterPro" id="IPR051262">
    <property type="entry name" value="SMP-30/CGR1_Lactonase"/>
</dbReference>